<sequence>MNQVVVTYWSGSGNTQEMAELIGQGVRDAGQSVSVIPVDEMKAADLKEYQAFALGCPSMGAEELEETIMEPFVEEVERFAGGKKIALFGSYGWGDGEWMRNWVTRMENAGASVFGGENAICVEAPDDQAKEMCLNLGRQLAGLVGKAA</sequence>
<evidence type="ECO:0000256" key="6">
    <source>
        <dbReference type="ARBA" id="ARBA00022643"/>
    </source>
</evidence>
<dbReference type="PANTHER" id="PTHR42809:SF1">
    <property type="entry name" value="FLAVODOXIN 1"/>
    <property type="match status" value="1"/>
</dbReference>
<keyword evidence="5 8" id="KW-0285">Flavoprotein</keyword>
<dbReference type="RefSeq" id="WP_028527327.1">
    <property type="nucleotide sequence ID" value="NZ_CABLBR010000001.1"/>
</dbReference>
<accession>A0ABY5VHD4</accession>
<evidence type="ECO:0000256" key="2">
    <source>
        <dbReference type="ARBA" id="ARBA00003297"/>
    </source>
</evidence>
<proteinExistence type="inferred from homology"/>
<evidence type="ECO:0000313" key="11">
    <source>
        <dbReference type="Proteomes" id="UP001060164"/>
    </source>
</evidence>
<dbReference type="NCBIfam" id="TIGR01753">
    <property type="entry name" value="flav_short"/>
    <property type="match status" value="1"/>
</dbReference>
<gene>
    <name evidence="10" type="ORF">NQ502_16340</name>
</gene>
<evidence type="ECO:0000256" key="3">
    <source>
        <dbReference type="ARBA" id="ARBA00005267"/>
    </source>
</evidence>
<keyword evidence="11" id="KW-1185">Reference proteome</keyword>
<evidence type="ECO:0000256" key="4">
    <source>
        <dbReference type="ARBA" id="ARBA00022448"/>
    </source>
</evidence>
<evidence type="ECO:0000259" key="9">
    <source>
        <dbReference type="PROSITE" id="PS50902"/>
    </source>
</evidence>
<dbReference type="PROSITE" id="PS50902">
    <property type="entry name" value="FLAVODOXIN_LIKE"/>
    <property type="match status" value="1"/>
</dbReference>
<evidence type="ECO:0000313" key="10">
    <source>
        <dbReference type="EMBL" id="UWP58923.1"/>
    </source>
</evidence>
<dbReference type="Proteomes" id="UP001060164">
    <property type="component" value="Chromosome"/>
</dbReference>
<keyword evidence="6 8" id="KW-0288">FMN</keyword>
<feature type="domain" description="Flavodoxin-like" evidence="9">
    <location>
        <begin position="4"/>
        <end position="141"/>
    </location>
</feature>
<dbReference type="SUPFAM" id="SSF52218">
    <property type="entry name" value="Flavoproteins"/>
    <property type="match status" value="1"/>
</dbReference>
<name>A0ABY5VHD4_9FIRM</name>
<evidence type="ECO:0000256" key="5">
    <source>
        <dbReference type="ARBA" id="ARBA00022630"/>
    </source>
</evidence>
<reference evidence="10" key="1">
    <citation type="journal article" date="2022" name="Cell">
        <title>Design, construction, and in vivo augmentation of a complex gut microbiome.</title>
        <authorList>
            <person name="Cheng A.G."/>
            <person name="Ho P.Y."/>
            <person name="Aranda-Diaz A."/>
            <person name="Jain S."/>
            <person name="Yu F.B."/>
            <person name="Meng X."/>
            <person name="Wang M."/>
            <person name="Iakiviak M."/>
            <person name="Nagashima K."/>
            <person name="Zhao A."/>
            <person name="Murugkar P."/>
            <person name="Patil A."/>
            <person name="Atabakhsh K."/>
            <person name="Weakley A."/>
            <person name="Yan J."/>
            <person name="Brumbaugh A.R."/>
            <person name="Higginbottom S."/>
            <person name="Dimas A."/>
            <person name="Shiver A.L."/>
            <person name="Deutschbauer A."/>
            <person name="Neff N."/>
            <person name="Sonnenburg J.L."/>
            <person name="Huang K.C."/>
            <person name="Fischbach M.A."/>
        </authorList>
    </citation>
    <scope>NUCLEOTIDE SEQUENCE</scope>
    <source>
        <strain evidence="10">DSM 19829</strain>
    </source>
</reference>
<keyword evidence="4 8" id="KW-0813">Transport</keyword>
<comment type="cofactor">
    <cofactor evidence="1 8">
        <name>FMN</name>
        <dbReference type="ChEBI" id="CHEBI:58210"/>
    </cofactor>
</comment>
<dbReference type="InterPro" id="IPR050619">
    <property type="entry name" value="Flavodoxin"/>
</dbReference>
<dbReference type="InterPro" id="IPR029039">
    <property type="entry name" value="Flavoprotein-like_sf"/>
</dbReference>
<dbReference type="InterPro" id="IPR008254">
    <property type="entry name" value="Flavodoxin/NO_synth"/>
</dbReference>
<evidence type="ECO:0000256" key="7">
    <source>
        <dbReference type="ARBA" id="ARBA00022982"/>
    </source>
</evidence>
<dbReference type="EMBL" id="CP102290">
    <property type="protein sequence ID" value="UWP58923.1"/>
    <property type="molecule type" value="Genomic_DNA"/>
</dbReference>
<dbReference type="PANTHER" id="PTHR42809">
    <property type="entry name" value="FLAVODOXIN 2"/>
    <property type="match status" value="1"/>
</dbReference>
<comment type="function">
    <text evidence="2 8">Low-potential electron donor to a number of redox enzymes.</text>
</comment>
<protein>
    <recommendedName>
        <fullName evidence="8">Flavodoxin</fullName>
    </recommendedName>
</protein>
<keyword evidence="7 8" id="KW-0249">Electron transport</keyword>
<dbReference type="InterPro" id="IPR010087">
    <property type="entry name" value="Flav_short"/>
</dbReference>
<dbReference type="Gene3D" id="3.40.50.360">
    <property type="match status" value="1"/>
</dbReference>
<dbReference type="Pfam" id="PF00258">
    <property type="entry name" value="Flavodoxin_1"/>
    <property type="match status" value="1"/>
</dbReference>
<comment type="similarity">
    <text evidence="3 8">Belongs to the flavodoxin family.</text>
</comment>
<organism evidence="10 11">
    <name type="scientific">Ruminococcus gauvreauii</name>
    <dbReference type="NCBI Taxonomy" id="438033"/>
    <lineage>
        <taxon>Bacteria</taxon>
        <taxon>Bacillati</taxon>
        <taxon>Bacillota</taxon>
        <taxon>Clostridia</taxon>
        <taxon>Eubacteriales</taxon>
        <taxon>Oscillospiraceae</taxon>
        <taxon>Ruminococcus</taxon>
    </lineage>
</organism>
<evidence type="ECO:0000256" key="1">
    <source>
        <dbReference type="ARBA" id="ARBA00001917"/>
    </source>
</evidence>
<evidence type="ECO:0000256" key="8">
    <source>
        <dbReference type="RuleBase" id="RU367037"/>
    </source>
</evidence>